<reference evidence="1" key="2">
    <citation type="submission" date="2022-01" db="EMBL/GenBank/DDBJ databases">
        <authorList>
            <person name="Zivanovic Y."/>
            <person name="Moreira D."/>
            <person name="Lopez-Garcia P."/>
        </authorList>
    </citation>
    <scope>NUCLEOTIDE SEQUENCE</scope>
    <source>
        <strain evidence="1">G9</strain>
    </source>
</reference>
<gene>
    <name evidence="1" type="ORF">L3556_02860</name>
</gene>
<evidence type="ECO:0000313" key="1">
    <source>
        <dbReference type="EMBL" id="MDG2989880.1"/>
    </source>
</evidence>
<reference evidence="1" key="1">
    <citation type="journal article" date="2022" name="Genome Biol. Evol.">
        <title>A New Gene Family Diagnostic for Intracellular Biomineralization of Amorphous Ca Carbonates by Cyanobacteria.</title>
        <authorList>
            <person name="Benzerara K."/>
            <person name="Duprat E."/>
            <person name="Bitard-Feildel T."/>
            <person name="Caumes G."/>
            <person name="Cassier-Chauvat C."/>
            <person name="Chauvat F."/>
            <person name="Dezi M."/>
            <person name="Diop S.I."/>
            <person name="Gaschignard G."/>
            <person name="Gorgen S."/>
            <person name="Gugger M."/>
            <person name="Lopez-Garcia P."/>
            <person name="Millet M."/>
            <person name="Skouri-Panet F."/>
            <person name="Moreira D."/>
            <person name="Callebaut I."/>
        </authorList>
    </citation>
    <scope>NUCLEOTIDE SEQUENCE</scope>
    <source>
        <strain evidence="1">G9</strain>
    </source>
</reference>
<organism evidence="1 2">
    <name type="scientific">Candidatus Synechococcus calcipolaris G9</name>
    <dbReference type="NCBI Taxonomy" id="1497997"/>
    <lineage>
        <taxon>Bacteria</taxon>
        <taxon>Bacillati</taxon>
        <taxon>Cyanobacteriota</taxon>
        <taxon>Cyanophyceae</taxon>
        <taxon>Synechococcales</taxon>
        <taxon>Synechococcaceae</taxon>
        <taxon>Synechococcus</taxon>
    </lineage>
</organism>
<proteinExistence type="predicted"/>
<protein>
    <submittedName>
        <fullName evidence="1">Uncharacterized protein</fullName>
    </submittedName>
</protein>
<sequence>MRHLFSALIGLTVATGAIAPLGWAQLTPPAESETQPSRYQLIGVTFETPLTFSPPRGTGSGVAVVYPPMAAPGDHELMVSLLEIDMPSGILGELTNTELSSFLRYTGLGGAPARRPSMIERRIFGRRIQGEVFFKEGERPIYQELYLVRLSTGKRMAISLEAEERAPLALVEEVFSHVANSFMELPPRSREWRRSFEWHKHNSAQR</sequence>
<name>A0ABT6EVS7_9SYNE</name>
<evidence type="ECO:0000313" key="2">
    <source>
        <dbReference type="Proteomes" id="UP001154265"/>
    </source>
</evidence>
<comment type="caution">
    <text evidence="1">The sequence shown here is derived from an EMBL/GenBank/DDBJ whole genome shotgun (WGS) entry which is preliminary data.</text>
</comment>
<keyword evidence="2" id="KW-1185">Reference proteome</keyword>
<accession>A0ABT6EVS7</accession>
<dbReference type="EMBL" id="JAKKUT010000002">
    <property type="protein sequence ID" value="MDG2989880.1"/>
    <property type="molecule type" value="Genomic_DNA"/>
</dbReference>
<dbReference type="RefSeq" id="WP_277865805.1">
    <property type="nucleotide sequence ID" value="NZ_JAKKUT010000002.1"/>
</dbReference>
<dbReference type="Proteomes" id="UP001154265">
    <property type="component" value="Unassembled WGS sequence"/>
</dbReference>